<dbReference type="InterPro" id="IPR053934">
    <property type="entry name" value="HTTM_dom"/>
</dbReference>
<keyword evidence="2 8" id="KW-0812">Transmembrane</keyword>
<dbReference type="PANTHER" id="PTHR12639:SF6">
    <property type="entry name" value="VITAMIN K-DEPENDENT GAMMA-CARBOXYLASE"/>
    <property type="match status" value="1"/>
</dbReference>
<dbReference type="VEuPathDB" id="VectorBase:CSON003213"/>
<accession>A0A336MPK3</accession>
<dbReference type="InterPro" id="IPR053935">
    <property type="entry name" value="VKGC_lumenal_dom"/>
</dbReference>
<keyword evidence="6" id="KW-0456">Lyase</keyword>
<dbReference type="InterPro" id="IPR007782">
    <property type="entry name" value="VKG_COase"/>
</dbReference>
<dbReference type="AlphaFoldDB" id="A0A336MPK3"/>
<evidence type="ECO:0000313" key="10">
    <source>
        <dbReference type="EMBL" id="SSX31049.1"/>
    </source>
</evidence>
<evidence type="ECO:0000256" key="1">
    <source>
        <dbReference type="ARBA" id="ARBA00004127"/>
    </source>
</evidence>
<sequence>MPEINSKNSPENDDSPKESQPKMETPGILQKLQIKWNLMQNSIPKYFHAYTGHGPECISSFSNFVKFMHKPTDAAAIGVGRMLFGLMMLIDIPDERGGGEIDLKWGEPRDCRFPLLPFLAPATLPKMTLIYGVMYLGAMGIFLGYRFKISSLMFIIPYWYIFLLDKSVWNNHSYLYGLLGILFAVTSANRYCSIDAIIDPSIKPEVPFWNYFILKFQFVLLYFYAGVKKLCPEWLSGYAMSHLSYHWVFTPFRMIIGPQLTDLLIVHWFACIFDLTIAFFLMYEPLRVWATPFCVSFHLMNSRLFRIGMFPWTCLAELPLFYHVDWPRKVIARLRKCISGEKAVETDNIEEKSVEKEDLIDNTEKIESDSDSDLSNLCSPCKTKERHRNKYKKQKKTVFLIFTYIVVQLFLPFSHFITKGYNGWTEGLYGYSWDMMVYAWDTVLISIKVVDNSNGKHLFLEPYAYAESDRWTKHPDMAYQYAQCINQRLIDDFHSKRNPLLNSTDFSIYFDIWTSMNGRFQQRFYNPYTDLVKANWNPFKQTDWVLPLLSDFTEMRPEMNRLEKSVLAWSNFTDLLFIADFAGFHMDHYIPKDLDNVTLTVLYGTIKHKSQNSSKISVVTKGKSIPIQKELFHKIEVVSKTPASYMFTYVNETMAKLAQETNSPVTAIVDEPKPILPLWTEFKARFRDFQRFLILIGNGLLYELYGVPMPRRLREISVDGT</sequence>
<dbReference type="EMBL" id="UFQT01001567">
    <property type="protein sequence ID" value="SSX31049.1"/>
    <property type="molecule type" value="Genomic_DNA"/>
</dbReference>
<dbReference type="PANTHER" id="PTHR12639">
    <property type="entry name" value="VITAMIN K-DEPENDENT GAMMA-CARBOXYLASE"/>
    <property type="match status" value="1"/>
</dbReference>
<gene>
    <name evidence="10" type="primary">CSON003213</name>
</gene>
<evidence type="ECO:0000256" key="5">
    <source>
        <dbReference type="ARBA" id="ARBA00023157"/>
    </source>
</evidence>
<feature type="transmembrane region" description="Helical" evidence="8">
    <location>
        <begin position="113"/>
        <end position="136"/>
    </location>
</feature>
<dbReference type="Pfam" id="PF22777">
    <property type="entry name" value="VKGC_lumenal_dom"/>
    <property type="match status" value="1"/>
</dbReference>
<dbReference type="SMART" id="SM00752">
    <property type="entry name" value="HTTM"/>
    <property type="match status" value="1"/>
</dbReference>
<feature type="region of interest" description="Disordered" evidence="7">
    <location>
        <begin position="1"/>
        <end position="26"/>
    </location>
</feature>
<evidence type="ECO:0000256" key="4">
    <source>
        <dbReference type="ARBA" id="ARBA00023136"/>
    </source>
</evidence>
<keyword evidence="4 8" id="KW-0472">Membrane</keyword>
<feature type="transmembrane region" description="Helical" evidence="8">
    <location>
        <begin position="206"/>
        <end position="225"/>
    </location>
</feature>
<feature type="transmembrane region" description="Helical" evidence="8">
    <location>
        <begin position="174"/>
        <end position="194"/>
    </location>
</feature>
<feature type="transmembrane region" description="Helical" evidence="8">
    <location>
        <begin position="398"/>
        <end position="417"/>
    </location>
</feature>
<protein>
    <submittedName>
        <fullName evidence="10">CSON003213 protein</fullName>
    </submittedName>
</protein>
<proteinExistence type="predicted"/>
<feature type="transmembrane region" description="Helical" evidence="8">
    <location>
        <begin position="143"/>
        <end position="162"/>
    </location>
</feature>
<feature type="transmembrane region" description="Helical" evidence="8">
    <location>
        <begin position="74"/>
        <end position="93"/>
    </location>
</feature>
<reference evidence="10" key="1">
    <citation type="submission" date="2018-07" db="EMBL/GenBank/DDBJ databases">
        <authorList>
            <person name="Quirk P.G."/>
            <person name="Krulwich T.A."/>
        </authorList>
    </citation>
    <scope>NUCLEOTIDE SEQUENCE</scope>
</reference>
<name>A0A336MPK3_CULSO</name>
<feature type="domain" description="HTTM-like" evidence="9">
    <location>
        <begin position="69"/>
        <end position="326"/>
    </location>
</feature>
<dbReference type="GO" id="GO:0012505">
    <property type="term" value="C:endomembrane system"/>
    <property type="evidence" value="ECO:0007669"/>
    <property type="project" value="UniProtKB-SubCell"/>
</dbReference>
<evidence type="ECO:0000256" key="8">
    <source>
        <dbReference type="SAM" id="Phobius"/>
    </source>
</evidence>
<evidence type="ECO:0000256" key="2">
    <source>
        <dbReference type="ARBA" id="ARBA00022692"/>
    </source>
</evidence>
<keyword evidence="5" id="KW-1015">Disulfide bond</keyword>
<dbReference type="OMA" id="TYLNHYY"/>
<evidence type="ECO:0000256" key="3">
    <source>
        <dbReference type="ARBA" id="ARBA00022989"/>
    </source>
</evidence>
<organism evidence="10">
    <name type="scientific">Culicoides sonorensis</name>
    <name type="common">Biting midge</name>
    <dbReference type="NCBI Taxonomy" id="179676"/>
    <lineage>
        <taxon>Eukaryota</taxon>
        <taxon>Metazoa</taxon>
        <taxon>Ecdysozoa</taxon>
        <taxon>Arthropoda</taxon>
        <taxon>Hexapoda</taxon>
        <taxon>Insecta</taxon>
        <taxon>Pterygota</taxon>
        <taxon>Neoptera</taxon>
        <taxon>Endopterygota</taxon>
        <taxon>Diptera</taxon>
        <taxon>Nematocera</taxon>
        <taxon>Chironomoidea</taxon>
        <taxon>Ceratopogonidae</taxon>
        <taxon>Ceratopogoninae</taxon>
        <taxon>Culicoides</taxon>
        <taxon>Monoculicoides</taxon>
    </lineage>
</organism>
<comment type="subcellular location">
    <subcellularLocation>
        <location evidence="1">Endomembrane system</location>
        <topology evidence="1">Multi-pass membrane protein</topology>
    </subcellularLocation>
</comment>
<keyword evidence="3 8" id="KW-1133">Transmembrane helix</keyword>
<dbReference type="GO" id="GO:0008488">
    <property type="term" value="F:gamma-glutamyl carboxylase activity"/>
    <property type="evidence" value="ECO:0007669"/>
    <property type="project" value="InterPro"/>
</dbReference>
<dbReference type="GO" id="GO:0019842">
    <property type="term" value="F:vitamin binding"/>
    <property type="evidence" value="ECO:0007669"/>
    <property type="project" value="TreeGrafter"/>
</dbReference>
<evidence type="ECO:0000256" key="6">
    <source>
        <dbReference type="ARBA" id="ARBA00023239"/>
    </source>
</evidence>
<evidence type="ECO:0000256" key="7">
    <source>
        <dbReference type="SAM" id="MobiDB-lite"/>
    </source>
</evidence>
<dbReference type="InterPro" id="IPR011020">
    <property type="entry name" value="HTTM-like"/>
</dbReference>
<evidence type="ECO:0000259" key="9">
    <source>
        <dbReference type="SMART" id="SM00752"/>
    </source>
</evidence>
<dbReference type="Pfam" id="PF05090">
    <property type="entry name" value="HTTM"/>
    <property type="match status" value="1"/>
</dbReference>
<feature type="transmembrane region" description="Helical" evidence="8">
    <location>
        <begin position="263"/>
        <end position="283"/>
    </location>
</feature>